<keyword evidence="1" id="KW-0812">Transmembrane</keyword>
<protein>
    <submittedName>
        <fullName evidence="3">Uncharacterized protein</fullName>
    </submittedName>
</protein>
<name>A0A914QWY7_9BILA</name>
<accession>A0A914QWY7</accession>
<dbReference type="AlphaFoldDB" id="A0A914QWY7"/>
<feature type="transmembrane region" description="Helical" evidence="1">
    <location>
        <begin position="7"/>
        <end position="26"/>
    </location>
</feature>
<feature type="transmembrane region" description="Helical" evidence="1">
    <location>
        <begin position="32"/>
        <end position="57"/>
    </location>
</feature>
<keyword evidence="1" id="KW-1133">Transmembrane helix</keyword>
<evidence type="ECO:0000313" key="3">
    <source>
        <dbReference type="WBParaSite" id="PDA_v2.g6391.t1"/>
    </source>
</evidence>
<proteinExistence type="predicted"/>
<evidence type="ECO:0000256" key="1">
    <source>
        <dbReference type="SAM" id="Phobius"/>
    </source>
</evidence>
<dbReference type="WBParaSite" id="PDA_v2.g6391.t1">
    <property type="protein sequence ID" value="PDA_v2.g6391.t1"/>
    <property type="gene ID" value="PDA_v2.g6391"/>
</dbReference>
<organism evidence="2 3">
    <name type="scientific">Panagrolaimus davidi</name>
    <dbReference type="NCBI Taxonomy" id="227884"/>
    <lineage>
        <taxon>Eukaryota</taxon>
        <taxon>Metazoa</taxon>
        <taxon>Ecdysozoa</taxon>
        <taxon>Nematoda</taxon>
        <taxon>Chromadorea</taxon>
        <taxon>Rhabditida</taxon>
        <taxon>Tylenchina</taxon>
        <taxon>Panagrolaimomorpha</taxon>
        <taxon>Panagrolaimoidea</taxon>
        <taxon>Panagrolaimidae</taxon>
        <taxon>Panagrolaimus</taxon>
    </lineage>
</organism>
<keyword evidence="2" id="KW-1185">Reference proteome</keyword>
<sequence length="201" mass="22378">MSRFGIIAFTAFIGFLTLFCIIYEYNLNFEEVLKYLLISIAIITVISVAMTVCYICSTQIQTMIENKNAINLNADDTTSIGNYSLRSMNFRSNIAIIQMMERFSQFADCSGGDKPLPTYTKAMVSSFPFNPTSEIVICTPPPPYTVIEMPLESLPDSTAIMPECSPPPNYDNSIITDNSDNQLPEYSTSFPLTTSTTTINQ</sequence>
<dbReference type="Proteomes" id="UP000887578">
    <property type="component" value="Unplaced"/>
</dbReference>
<evidence type="ECO:0000313" key="2">
    <source>
        <dbReference type="Proteomes" id="UP000887578"/>
    </source>
</evidence>
<reference evidence="3" key="1">
    <citation type="submission" date="2022-11" db="UniProtKB">
        <authorList>
            <consortium name="WormBaseParasite"/>
        </authorList>
    </citation>
    <scope>IDENTIFICATION</scope>
</reference>
<keyword evidence="1" id="KW-0472">Membrane</keyword>